<evidence type="ECO:0008006" key="3">
    <source>
        <dbReference type="Google" id="ProtNLM"/>
    </source>
</evidence>
<evidence type="ECO:0000313" key="1">
    <source>
        <dbReference type="EMBL" id="MFD2934461.1"/>
    </source>
</evidence>
<organism evidence="1 2">
    <name type="scientific">Spirosoma flavum</name>
    <dbReference type="NCBI Taxonomy" id="2048557"/>
    <lineage>
        <taxon>Bacteria</taxon>
        <taxon>Pseudomonadati</taxon>
        <taxon>Bacteroidota</taxon>
        <taxon>Cytophagia</taxon>
        <taxon>Cytophagales</taxon>
        <taxon>Cytophagaceae</taxon>
        <taxon>Spirosoma</taxon>
    </lineage>
</organism>
<sequence length="65" mass="7603">MAIPSLAELVSIAEHWQKEMKFWLLRVPSVHSSIEKKYLFNPLHPEHATLNLISMEPHPFDPRLT</sequence>
<evidence type="ECO:0000313" key="2">
    <source>
        <dbReference type="Proteomes" id="UP001597512"/>
    </source>
</evidence>
<reference evidence="2" key="1">
    <citation type="journal article" date="2019" name="Int. J. Syst. Evol. Microbiol.">
        <title>The Global Catalogue of Microorganisms (GCM) 10K type strain sequencing project: providing services to taxonomists for standard genome sequencing and annotation.</title>
        <authorList>
            <consortium name="The Broad Institute Genomics Platform"/>
            <consortium name="The Broad Institute Genome Sequencing Center for Infectious Disease"/>
            <person name="Wu L."/>
            <person name="Ma J."/>
        </authorList>
    </citation>
    <scope>NUCLEOTIDE SEQUENCE [LARGE SCALE GENOMIC DNA]</scope>
    <source>
        <strain evidence="2">KCTC 52490</strain>
    </source>
</reference>
<dbReference type="EMBL" id="JBHUOM010000002">
    <property type="protein sequence ID" value="MFD2934461.1"/>
    <property type="molecule type" value="Genomic_DNA"/>
</dbReference>
<accession>A0ABW6AGA4</accession>
<gene>
    <name evidence="1" type="ORF">ACFS25_11765</name>
</gene>
<protein>
    <recommendedName>
        <fullName evidence="3">RES family NAD+ phosphorylase</fullName>
    </recommendedName>
</protein>
<name>A0ABW6AGA4_9BACT</name>
<proteinExistence type="predicted"/>
<dbReference type="Proteomes" id="UP001597512">
    <property type="component" value="Unassembled WGS sequence"/>
</dbReference>
<comment type="caution">
    <text evidence="1">The sequence shown here is derived from an EMBL/GenBank/DDBJ whole genome shotgun (WGS) entry which is preliminary data.</text>
</comment>
<dbReference type="RefSeq" id="WP_381500355.1">
    <property type="nucleotide sequence ID" value="NZ_JBHUOM010000002.1"/>
</dbReference>
<keyword evidence="2" id="KW-1185">Reference proteome</keyword>